<proteinExistence type="predicted"/>
<keyword evidence="3" id="KW-1185">Reference proteome</keyword>
<dbReference type="AlphaFoldDB" id="A0A439CNX2"/>
<dbReference type="EMBL" id="RYZI01000686">
    <property type="protein sequence ID" value="RWA03859.1"/>
    <property type="molecule type" value="Genomic_DNA"/>
</dbReference>
<feature type="chain" id="PRO_5019552992" evidence="1">
    <location>
        <begin position="19"/>
        <end position="190"/>
    </location>
</feature>
<reference evidence="2 3" key="1">
    <citation type="submission" date="2018-12" db="EMBL/GenBank/DDBJ databases">
        <title>Draft genome sequence of Xylaria grammica IHI A82.</title>
        <authorList>
            <person name="Buettner E."/>
            <person name="Kellner H."/>
        </authorList>
    </citation>
    <scope>NUCLEOTIDE SEQUENCE [LARGE SCALE GENOMIC DNA]</scope>
    <source>
        <strain evidence="2 3">IHI A82</strain>
    </source>
</reference>
<keyword evidence="1" id="KW-0732">Signal</keyword>
<accession>A0A439CNX2</accession>
<organism evidence="2 3">
    <name type="scientific">Xylaria grammica</name>
    <dbReference type="NCBI Taxonomy" id="363999"/>
    <lineage>
        <taxon>Eukaryota</taxon>
        <taxon>Fungi</taxon>
        <taxon>Dikarya</taxon>
        <taxon>Ascomycota</taxon>
        <taxon>Pezizomycotina</taxon>
        <taxon>Sordariomycetes</taxon>
        <taxon>Xylariomycetidae</taxon>
        <taxon>Xylariales</taxon>
        <taxon>Xylariaceae</taxon>
        <taxon>Xylaria</taxon>
    </lineage>
</organism>
<gene>
    <name evidence="2" type="ORF">EKO27_g11248</name>
</gene>
<comment type="caution">
    <text evidence="2">The sequence shown here is derived from an EMBL/GenBank/DDBJ whole genome shotgun (WGS) entry which is preliminary data.</text>
</comment>
<protein>
    <submittedName>
        <fullName evidence="2">Uncharacterized protein</fullName>
    </submittedName>
</protein>
<dbReference type="Proteomes" id="UP000286045">
    <property type="component" value="Unassembled WGS sequence"/>
</dbReference>
<sequence length="190" mass="20266">MLARQGLLAIFGARLVLAGVLGTRATAPAGGQFGLYAYGDGISGAQVFYSNDMAFIGDQTQIDDEEAASVLFTAANDVFIGNPDMQSSRGFPSWSNKAFFIPTSTSASHRVGFTSKTAGDGDADVDTSGFIFYEGTALHQSADNTLHGLWYVLPTPSKRVWSVHWNATTSSKADGHLLVKLRNVPPARPF</sequence>
<feature type="signal peptide" evidence="1">
    <location>
        <begin position="1"/>
        <end position="18"/>
    </location>
</feature>
<evidence type="ECO:0000313" key="2">
    <source>
        <dbReference type="EMBL" id="RWA03859.1"/>
    </source>
</evidence>
<evidence type="ECO:0000256" key="1">
    <source>
        <dbReference type="SAM" id="SignalP"/>
    </source>
</evidence>
<name>A0A439CNX2_9PEZI</name>
<evidence type="ECO:0000313" key="3">
    <source>
        <dbReference type="Proteomes" id="UP000286045"/>
    </source>
</evidence>